<accession>A0A167JK90</accession>
<sequence>MNTDQTKDAEMLLLKALRTYGIETRKDDVLVALRDPHHGLLFAEWALTHLASDTLLTADELDVYTALDRTGRVDQLADLHDLAEVQPVTEDELKGAIEELRRCTESISKQTKTLRQQQDAMSRMVKKQAENAARREELERVQRKKKELERGRITKEVALMSQEITLRVTELEQHGPALNDSVATVLQSDDKLLSSLQKLGWELDQPDPDETQAVEKLRETCMRLIKATVETVRTKLDTIYLDTLVTVERSGTAKPATNDEVKELQDEVESLYSEILSVAQMSIEQQHLEPALQALAAKSSQSTEKTTASLDYIHECLTYLLDRMHRLHAHVESHKSHQRALAAITATAKEEITAETISVKNPGPAVPSSPVGRSSPVRRRQGRRLSGVQEPPMETLLQNVAVTIPPDCIRPRDQVLFLEKVLAERSRKCNEVAAAAQESFEITARTHVDDARRAMQLVRDSLFAESPFGDVKLVDADMEGSILVLAQEVDKAKDTLRSLEGQSVVAKSEKKEELIQRWAS</sequence>
<organism evidence="3 4">
    <name type="scientific">Metarhizium rileyi (strain RCEF 4871)</name>
    <name type="common">Nomuraea rileyi</name>
    <dbReference type="NCBI Taxonomy" id="1649241"/>
    <lineage>
        <taxon>Eukaryota</taxon>
        <taxon>Fungi</taxon>
        <taxon>Dikarya</taxon>
        <taxon>Ascomycota</taxon>
        <taxon>Pezizomycotina</taxon>
        <taxon>Sordariomycetes</taxon>
        <taxon>Hypocreomycetidae</taxon>
        <taxon>Hypocreales</taxon>
        <taxon>Clavicipitaceae</taxon>
        <taxon>Metarhizium</taxon>
    </lineage>
</organism>
<reference evidence="3 4" key="1">
    <citation type="journal article" date="2016" name="Genome Biol. Evol.">
        <title>Divergent and convergent evolution of fungal pathogenicity.</title>
        <authorList>
            <person name="Shang Y."/>
            <person name="Xiao G."/>
            <person name="Zheng P."/>
            <person name="Cen K."/>
            <person name="Zhan S."/>
            <person name="Wang C."/>
        </authorList>
    </citation>
    <scope>NUCLEOTIDE SEQUENCE [LARGE SCALE GENOMIC DNA]</scope>
    <source>
        <strain evidence="3 4">RCEF 4871</strain>
    </source>
</reference>
<protein>
    <recommendedName>
        <fullName evidence="5">HAUS augmin-like complex subunit 3 N-terminal domain-containing protein</fullName>
    </recommendedName>
</protein>
<dbReference type="Proteomes" id="UP000243498">
    <property type="component" value="Unassembled WGS sequence"/>
</dbReference>
<evidence type="ECO:0000256" key="2">
    <source>
        <dbReference type="SAM" id="MobiDB-lite"/>
    </source>
</evidence>
<evidence type="ECO:0000256" key="1">
    <source>
        <dbReference type="SAM" id="Coils"/>
    </source>
</evidence>
<feature type="region of interest" description="Disordered" evidence="2">
    <location>
        <begin position="355"/>
        <end position="386"/>
    </location>
</feature>
<evidence type="ECO:0000313" key="4">
    <source>
        <dbReference type="Proteomes" id="UP000243498"/>
    </source>
</evidence>
<evidence type="ECO:0000313" key="3">
    <source>
        <dbReference type="EMBL" id="OAA50406.1"/>
    </source>
</evidence>
<dbReference type="OMA" id="KFMERWG"/>
<feature type="compositionally biased region" description="Low complexity" evidence="2">
    <location>
        <begin position="355"/>
        <end position="375"/>
    </location>
</feature>
<proteinExistence type="predicted"/>
<gene>
    <name evidence="3" type="ORF">NOR_00856</name>
</gene>
<keyword evidence="1" id="KW-0175">Coiled coil</keyword>
<dbReference type="AlphaFoldDB" id="A0A167JK90"/>
<keyword evidence="4" id="KW-1185">Reference proteome</keyword>
<dbReference type="EMBL" id="AZHC01000002">
    <property type="protein sequence ID" value="OAA50406.1"/>
    <property type="molecule type" value="Genomic_DNA"/>
</dbReference>
<dbReference type="OrthoDB" id="5314201at2759"/>
<evidence type="ECO:0008006" key="5">
    <source>
        <dbReference type="Google" id="ProtNLM"/>
    </source>
</evidence>
<name>A0A167JK90_METRR</name>
<feature type="coiled-coil region" evidence="1">
    <location>
        <begin position="124"/>
        <end position="151"/>
    </location>
</feature>
<comment type="caution">
    <text evidence="3">The sequence shown here is derived from an EMBL/GenBank/DDBJ whole genome shotgun (WGS) entry which is preliminary data.</text>
</comment>